<gene>
    <name evidence="1" type="primary">Nfu_g_1_025702</name>
</gene>
<organism evidence="1">
    <name type="scientific">Nothobranchius korthausae</name>
    <dbReference type="NCBI Taxonomy" id="1143690"/>
    <lineage>
        <taxon>Eukaryota</taxon>
        <taxon>Metazoa</taxon>
        <taxon>Chordata</taxon>
        <taxon>Craniata</taxon>
        <taxon>Vertebrata</taxon>
        <taxon>Euteleostomi</taxon>
        <taxon>Actinopterygii</taxon>
        <taxon>Neopterygii</taxon>
        <taxon>Teleostei</taxon>
        <taxon>Neoteleostei</taxon>
        <taxon>Acanthomorphata</taxon>
        <taxon>Ovalentaria</taxon>
        <taxon>Atherinomorphae</taxon>
        <taxon>Cyprinodontiformes</taxon>
        <taxon>Nothobranchiidae</taxon>
        <taxon>Nothobranchius</taxon>
    </lineage>
</organism>
<feature type="non-terminal residue" evidence="1">
    <location>
        <position position="1"/>
    </location>
</feature>
<name>A0A1A8GAJ5_9TELE</name>
<dbReference type="AlphaFoldDB" id="A0A1A8GAJ5"/>
<dbReference type="EMBL" id="HAEC01000021">
    <property type="protein sequence ID" value="SBQ68098.1"/>
    <property type="molecule type" value="Transcribed_RNA"/>
</dbReference>
<evidence type="ECO:0000313" key="1">
    <source>
        <dbReference type="EMBL" id="SBQ68098.1"/>
    </source>
</evidence>
<proteinExistence type="predicted"/>
<reference evidence="1" key="2">
    <citation type="submission" date="2016-06" db="EMBL/GenBank/DDBJ databases">
        <title>The genome of a short-lived fish provides insights into sex chromosome evolution and the genetic control of aging.</title>
        <authorList>
            <person name="Reichwald K."/>
            <person name="Felder M."/>
            <person name="Petzold A."/>
            <person name="Koch P."/>
            <person name="Groth M."/>
            <person name="Platzer M."/>
        </authorList>
    </citation>
    <scope>NUCLEOTIDE SEQUENCE</scope>
    <source>
        <tissue evidence="1">Brain</tissue>
    </source>
</reference>
<accession>A0A1A8GAJ5</accession>
<reference evidence="1" key="1">
    <citation type="submission" date="2016-05" db="EMBL/GenBank/DDBJ databases">
        <authorList>
            <person name="Lavstsen T."/>
            <person name="Jespersen J.S."/>
        </authorList>
    </citation>
    <scope>NUCLEOTIDE SEQUENCE</scope>
    <source>
        <tissue evidence="1">Brain</tissue>
    </source>
</reference>
<sequence length="67" mass="7288">QGVTCSLTMFGSTYSGESAFSTVNMIKNKPRSQLTNEHFACMLKNGRNPVPPKVSNVSCKCKPPPLK</sequence>
<protein>
    <submittedName>
        <fullName evidence="1">Uncharacterized protein</fullName>
    </submittedName>
</protein>